<dbReference type="EMBL" id="FMTL01000002">
    <property type="protein sequence ID" value="SCW64921.1"/>
    <property type="molecule type" value="Genomic_DNA"/>
</dbReference>
<accession>A0AB37Z8N1</accession>
<evidence type="ECO:0000313" key="1">
    <source>
        <dbReference type="EMBL" id="SCW64921.1"/>
    </source>
</evidence>
<reference evidence="1 2" key="1">
    <citation type="submission" date="2016-10" db="EMBL/GenBank/DDBJ databases">
        <authorList>
            <person name="Varghese N."/>
            <person name="Submissions S."/>
        </authorList>
    </citation>
    <scope>NUCLEOTIDE SEQUENCE [LARGE SCALE GENOMIC DNA]</scope>
    <source>
        <strain evidence="1 2">DSM 17833</strain>
    </source>
</reference>
<comment type="caution">
    <text evidence="1">The sequence shown here is derived from an EMBL/GenBank/DDBJ whole genome shotgun (WGS) entry which is preliminary data.</text>
</comment>
<protein>
    <submittedName>
        <fullName evidence="1">Uncharacterized protein</fullName>
    </submittedName>
</protein>
<organism evidence="1 2">
    <name type="scientific">Pseudomonas peli</name>
    <dbReference type="NCBI Taxonomy" id="592361"/>
    <lineage>
        <taxon>Bacteria</taxon>
        <taxon>Pseudomonadati</taxon>
        <taxon>Pseudomonadota</taxon>
        <taxon>Gammaproteobacteria</taxon>
        <taxon>Pseudomonadales</taxon>
        <taxon>Pseudomonadaceae</taxon>
        <taxon>Pseudomonas</taxon>
    </lineage>
</organism>
<dbReference type="AlphaFoldDB" id="A0AB37Z8N1"/>
<dbReference type="Proteomes" id="UP000242418">
    <property type="component" value="Unassembled WGS sequence"/>
</dbReference>
<gene>
    <name evidence="1" type="ORF">SAMN05216370_2454</name>
</gene>
<keyword evidence="2" id="KW-1185">Reference proteome</keyword>
<name>A0AB37Z8N1_9PSED</name>
<evidence type="ECO:0000313" key="2">
    <source>
        <dbReference type="Proteomes" id="UP000242418"/>
    </source>
</evidence>
<sequence length="82" mass="9554">MGRWRLILSHPELRTHFILTLDQRSHLQLQTLQKPLLRHQRIIERLNSIVLKSQPALQVVNAFVYVHQSALSKTKIPGQNQA</sequence>
<proteinExistence type="predicted"/>